<organism evidence="6 7">
    <name type="scientific">Sporolactobacillus kofuensis</name>
    <dbReference type="NCBI Taxonomy" id="269672"/>
    <lineage>
        <taxon>Bacteria</taxon>
        <taxon>Bacillati</taxon>
        <taxon>Bacillota</taxon>
        <taxon>Bacilli</taxon>
        <taxon>Bacillales</taxon>
        <taxon>Sporolactobacillaceae</taxon>
        <taxon>Sporolactobacillus</taxon>
    </lineage>
</organism>
<dbReference type="NCBIfam" id="TIGR02625">
    <property type="entry name" value="YiiL_rotase"/>
    <property type="match status" value="1"/>
</dbReference>
<reference evidence="7" key="1">
    <citation type="journal article" date="2019" name="Int. J. Syst. Evol. Microbiol.">
        <title>The Global Catalogue of Microorganisms (GCM) 10K type strain sequencing project: providing services to taxonomists for standard genome sequencing and annotation.</title>
        <authorList>
            <consortium name="The Broad Institute Genomics Platform"/>
            <consortium name="The Broad Institute Genome Sequencing Center for Infectious Disease"/>
            <person name="Wu L."/>
            <person name="Ma J."/>
        </authorList>
    </citation>
    <scope>NUCLEOTIDE SEQUENCE [LARGE SCALE GENOMIC DNA]</scope>
    <source>
        <strain evidence="7">CCUG 42001</strain>
    </source>
</reference>
<dbReference type="EMBL" id="JBHSTQ010000003">
    <property type="protein sequence ID" value="MFC6385839.1"/>
    <property type="molecule type" value="Genomic_DNA"/>
</dbReference>
<protein>
    <recommendedName>
        <fullName evidence="5">L-rhamnose mutarotase</fullName>
        <ecNumber evidence="5">5.1.3.32</ecNumber>
    </recommendedName>
</protein>
<dbReference type="Proteomes" id="UP001596267">
    <property type="component" value="Unassembled WGS sequence"/>
</dbReference>
<name>A0ABW1WCD4_9BACL</name>
<dbReference type="Pfam" id="PF05336">
    <property type="entry name" value="rhaM"/>
    <property type="match status" value="1"/>
</dbReference>
<proteinExistence type="inferred from homology"/>
<evidence type="ECO:0000313" key="7">
    <source>
        <dbReference type="Proteomes" id="UP001596267"/>
    </source>
</evidence>
<evidence type="ECO:0000256" key="3">
    <source>
        <dbReference type="ARBA" id="ARBA00023277"/>
    </source>
</evidence>
<dbReference type="GO" id="GO:0062192">
    <property type="term" value="F:L-rhamnose mutarotase activity"/>
    <property type="evidence" value="ECO:0007669"/>
    <property type="project" value="UniProtKB-EC"/>
</dbReference>
<dbReference type="EC" id="5.1.3.32" evidence="5"/>
<evidence type="ECO:0000256" key="4">
    <source>
        <dbReference type="ARBA" id="ARBA00023308"/>
    </source>
</evidence>
<keyword evidence="4" id="KW-0684">Rhamnose metabolism</keyword>
<keyword evidence="3" id="KW-0119">Carbohydrate metabolism</keyword>
<keyword evidence="7" id="KW-1185">Reference proteome</keyword>
<comment type="caution">
    <text evidence="6">The sequence shown here is derived from an EMBL/GenBank/DDBJ whole genome shotgun (WGS) entry which is preliminary data.</text>
</comment>
<sequence>MKQRRSFNRTRLGSVMYLKKEYYDDYQKRHAELWPEMKKELKNHGAQNYSIFLNEKTGQLFAYVEVDDPEVYGKMGETEICKKWWAYMEPLMETNPDNSPVHLDLKEVFYLA</sequence>
<gene>
    <name evidence="6" type="primary">rhaM</name>
    <name evidence="6" type="ORF">ACFP7A_04425</name>
</gene>
<keyword evidence="1" id="KW-0963">Cytoplasm</keyword>
<dbReference type="Gene3D" id="3.30.70.100">
    <property type="match status" value="1"/>
</dbReference>
<evidence type="ECO:0000256" key="1">
    <source>
        <dbReference type="ARBA" id="ARBA00022490"/>
    </source>
</evidence>
<evidence type="ECO:0000256" key="5">
    <source>
        <dbReference type="NCBIfam" id="TIGR02625"/>
    </source>
</evidence>
<evidence type="ECO:0000313" key="6">
    <source>
        <dbReference type="EMBL" id="MFC6385839.1"/>
    </source>
</evidence>
<accession>A0ABW1WCD4</accession>
<dbReference type="RefSeq" id="WP_253052828.1">
    <property type="nucleotide sequence ID" value="NZ_JAMXWN010000002.1"/>
</dbReference>
<dbReference type="InterPro" id="IPR011008">
    <property type="entry name" value="Dimeric_a/b-barrel"/>
</dbReference>
<dbReference type="PANTHER" id="PTHR34389">
    <property type="entry name" value="L-RHAMNOSE MUTAROTASE"/>
    <property type="match status" value="1"/>
</dbReference>
<keyword evidence="2 6" id="KW-0413">Isomerase</keyword>
<evidence type="ECO:0000256" key="2">
    <source>
        <dbReference type="ARBA" id="ARBA00023235"/>
    </source>
</evidence>
<dbReference type="PANTHER" id="PTHR34389:SF2">
    <property type="entry name" value="L-RHAMNOSE MUTAROTASE"/>
    <property type="match status" value="1"/>
</dbReference>
<dbReference type="InterPro" id="IPR008000">
    <property type="entry name" value="Rham/fucose_mutarotase"/>
</dbReference>
<dbReference type="SUPFAM" id="SSF54909">
    <property type="entry name" value="Dimeric alpha+beta barrel"/>
    <property type="match status" value="1"/>
</dbReference>
<dbReference type="InterPro" id="IPR013448">
    <property type="entry name" value="L-rhamnose_mutarotase"/>
</dbReference>
<dbReference type="HAMAP" id="MF_01663">
    <property type="entry name" value="L_rham_rotase"/>
    <property type="match status" value="1"/>
</dbReference>